<evidence type="ECO:0000313" key="1">
    <source>
        <dbReference type="EMBL" id="MPN32159.1"/>
    </source>
</evidence>
<name>A0A645H2D8_9ZZZZ</name>
<reference evidence="1" key="1">
    <citation type="submission" date="2019-08" db="EMBL/GenBank/DDBJ databases">
        <authorList>
            <person name="Kucharzyk K."/>
            <person name="Murdoch R.W."/>
            <person name="Higgins S."/>
            <person name="Loffler F."/>
        </authorList>
    </citation>
    <scope>NUCLEOTIDE SEQUENCE</scope>
</reference>
<organism evidence="1">
    <name type="scientific">bioreactor metagenome</name>
    <dbReference type="NCBI Taxonomy" id="1076179"/>
    <lineage>
        <taxon>unclassified sequences</taxon>
        <taxon>metagenomes</taxon>
        <taxon>ecological metagenomes</taxon>
    </lineage>
</organism>
<proteinExistence type="predicted"/>
<sequence length="107" mass="11052">MLIAALFGGGDFPVHVMPLLGGGPEVGIVHRDAVGGEHGHVPVVQIADLAGVFDDGRHVGGQEVKILPVAHDQRAVLPRGDEGIRAVGADDAEGVGTFNLLKHLADR</sequence>
<comment type="caution">
    <text evidence="1">The sequence shown here is derived from an EMBL/GenBank/DDBJ whole genome shotgun (WGS) entry which is preliminary data.</text>
</comment>
<dbReference type="AlphaFoldDB" id="A0A645H2D8"/>
<protein>
    <submittedName>
        <fullName evidence="1">Uncharacterized protein</fullName>
    </submittedName>
</protein>
<accession>A0A645H2D8</accession>
<gene>
    <name evidence="1" type="ORF">SDC9_179635</name>
</gene>
<dbReference type="EMBL" id="VSSQ01084008">
    <property type="protein sequence ID" value="MPN32159.1"/>
    <property type="molecule type" value="Genomic_DNA"/>
</dbReference>